<dbReference type="PANTHER" id="PTHR33332">
    <property type="entry name" value="REVERSE TRANSCRIPTASE DOMAIN-CONTAINING PROTEIN"/>
    <property type="match status" value="1"/>
</dbReference>
<feature type="domain" description="Reverse transcriptase" evidence="1">
    <location>
        <begin position="152"/>
        <end position="410"/>
    </location>
</feature>
<dbReference type="PROSITE" id="PS50878">
    <property type="entry name" value="RT_POL"/>
    <property type="match status" value="1"/>
</dbReference>
<proteinExistence type="predicted"/>
<accession>A0A1Y1L6D6</accession>
<dbReference type="EMBL" id="GEZM01065642">
    <property type="protein sequence ID" value="JAV68394.1"/>
    <property type="molecule type" value="Transcribed_RNA"/>
</dbReference>
<dbReference type="InterPro" id="IPR000477">
    <property type="entry name" value="RT_dom"/>
</dbReference>
<dbReference type="AlphaFoldDB" id="A0A1Y1L6D6"/>
<dbReference type="GO" id="GO:0071897">
    <property type="term" value="P:DNA biosynthetic process"/>
    <property type="evidence" value="ECO:0007669"/>
    <property type="project" value="UniProtKB-ARBA"/>
</dbReference>
<reference evidence="2" key="1">
    <citation type="journal article" date="2016" name="Sci. Rep.">
        <title>Molecular characterization of firefly nuptial gifts: a multi-omics approach sheds light on postcopulatory sexual selection.</title>
        <authorList>
            <person name="Al-Wathiqui N."/>
            <person name="Fallon T.R."/>
            <person name="South A."/>
            <person name="Weng J.K."/>
            <person name="Lewis S.M."/>
        </authorList>
    </citation>
    <scope>NUCLEOTIDE SEQUENCE</scope>
</reference>
<protein>
    <recommendedName>
        <fullName evidence="1">Reverse transcriptase domain-containing protein</fullName>
    </recommendedName>
</protein>
<sequence>MIYTKLIRPLETRNCSLNLNVQELTRCKKLANDHLIKNSVNKIAAMWRIIKNKNNTTPEPYTELNCNTFNSFFSEIVDHSLRNLEPSNKNPSDYVQLGNLSFSFKEVNYSVVRECISRLKNSTSKDPHDFNARIIKSLKNVIVYPLTKLINMCIAKSVFPSVLKTAKVVPIFKKGSAADLNNYRAISITSVFSKIFESVLKMQIEEYFENNHLYSECQYGFRKGKSTTLALSQLTRLVSDGFESNKYVGVTCLDFSKAFDCVSQTILVSKLRLYGFDNSSAKLIQSFLTNRLQYVSYNNCLSTISEVKHGVPQGSVLGPILFLIYINDLPNCDPNTRHIIFADDTTLINLYDNVQNIEPGTNSAVSKVEEWLKSNKLLMNKAKTQHLVLTLKRTKVLSERRELGLLGVTLDSELKWDQHVNVQRVKLARALFLIRNLIRVTTKETVMAAYYGIFHSVLSYAILAWGHSAHSRVLFGLQRKCIRLLKNLKYRDCCRQGFIELNILTLPCIYIQQCLIYTKEHMTTLTVSTDIHTYNTRNKENLYIPFHRLNKTKDGTTFYGMKFFNVLPKQIKYLDLHAFKNCVNSTKSFLFL</sequence>
<dbReference type="InterPro" id="IPR043502">
    <property type="entry name" value="DNA/RNA_pol_sf"/>
</dbReference>
<dbReference type="Pfam" id="PF00078">
    <property type="entry name" value="RVT_1"/>
    <property type="match status" value="1"/>
</dbReference>
<organism evidence="2">
    <name type="scientific">Photinus pyralis</name>
    <name type="common">Common eastern firefly</name>
    <name type="synonym">Lampyris pyralis</name>
    <dbReference type="NCBI Taxonomy" id="7054"/>
    <lineage>
        <taxon>Eukaryota</taxon>
        <taxon>Metazoa</taxon>
        <taxon>Ecdysozoa</taxon>
        <taxon>Arthropoda</taxon>
        <taxon>Hexapoda</taxon>
        <taxon>Insecta</taxon>
        <taxon>Pterygota</taxon>
        <taxon>Neoptera</taxon>
        <taxon>Endopterygota</taxon>
        <taxon>Coleoptera</taxon>
        <taxon>Polyphaga</taxon>
        <taxon>Elateriformia</taxon>
        <taxon>Elateroidea</taxon>
        <taxon>Lampyridae</taxon>
        <taxon>Lampyrinae</taxon>
        <taxon>Photinus</taxon>
    </lineage>
</organism>
<dbReference type="CDD" id="cd01650">
    <property type="entry name" value="RT_nLTR_like"/>
    <property type="match status" value="1"/>
</dbReference>
<dbReference type="SUPFAM" id="SSF56672">
    <property type="entry name" value="DNA/RNA polymerases"/>
    <property type="match status" value="1"/>
</dbReference>
<dbReference type="EMBL" id="GEZM01065643">
    <property type="protein sequence ID" value="JAV68388.1"/>
    <property type="molecule type" value="Transcribed_RNA"/>
</dbReference>
<name>A0A1Y1L6D6_PHOPY</name>
<evidence type="ECO:0000313" key="2">
    <source>
        <dbReference type="EMBL" id="JAV68388.1"/>
    </source>
</evidence>
<evidence type="ECO:0000259" key="1">
    <source>
        <dbReference type="PROSITE" id="PS50878"/>
    </source>
</evidence>